<feature type="region of interest" description="N-terminal hotdog fold" evidence="5">
    <location>
        <begin position="915"/>
        <end position="1050"/>
    </location>
</feature>
<dbReference type="InterPro" id="IPR009081">
    <property type="entry name" value="PP-bd_ACP"/>
</dbReference>
<dbReference type="PROSITE" id="PS50075">
    <property type="entry name" value="CARRIER"/>
    <property type="match status" value="1"/>
</dbReference>
<dbReference type="SUPFAM" id="SSF50129">
    <property type="entry name" value="GroES-like"/>
    <property type="match status" value="1"/>
</dbReference>
<dbReference type="SUPFAM" id="SSF53901">
    <property type="entry name" value="Thiolase-like"/>
    <property type="match status" value="1"/>
</dbReference>
<dbReference type="Pfam" id="PF13602">
    <property type="entry name" value="ADH_zinc_N_2"/>
    <property type="match status" value="1"/>
</dbReference>
<dbReference type="GO" id="GO:1901336">
    <property type="term" value="P:lactone biosynthetic process"/>
    <property type="evidence" value="ECO:0007669"/>
    <property type="project" value="UniProtKB-ARBA"/>
</dbReference>
<keyword evidence="3" id="KW-0808">Transferase</keyword>
<dbReference type="Gene3D" id="3.90.180.10">
    <property type="entry name" value="Medium-chain alcohol dehydrogenases, catalytic domain"/>
    <property type="match status" value="1"/>
</dbReference>
<dbReference type="SUPFAM" id="SSF51735">
    <property type="entry name" value="NAD(P)-binding Rossmann-fold domains"/>
    <property type="match status" value="2"/>
</dbReference>
<sequence length="2347" mass="256608">MACRLPGHCNSPQALWEFLERGGVADNAPPATRFNLAGHHDKHKRPRTMKSPGGMFIEDIDPEVFDGKFFNISKVDCIAMDPQQRQLLEVTYECLENAGLPLEHISGKKIGCIVGANASDYEGMQSRDPEDRPDSATIGVARSILSNRISHFLNIKGPSMTVDTACSGSLVSLDVACRYLDTYQADGMIVAGANIWMNPEHNEEIGMMRMTQSASGKCHTFDAKADGYVKAEAINVVTIKRLDDAIRDGDPIRAIIRGTSTNSAGRTPGLASPSSEAQADAIRAAYANAGIKNFHETGYLECHGTATLVGDGIELIGAASVFAASRAQGQELIIGSIKSNIGHSEAAAGISGLIKAILAVERGIIPGNPTFLQPNPKIDFEGLRVRATRASINWPNSTKRRASLNSFGFGGANAHVVLEQADHSWHHSSHIPPVGHDFFTIDEEETLPKLLVFSANDEYSLKRNIKTLSGHIMNPSTSLHINDLAYTLSEKRSRLYYRGFVVTKTSSIPEESVIFSKRKSNPPRIAFIFTGQGAQWSQMGQELLSTFPSARRVIEQLDDVLQALEPPPSWKLLTELTQVRSSEALRLPEFSQPLVTALQLALIEVLREWNIIPQSVVGHSSGEIAAAAAAGLISSEDAIKIAYYRGQAAKYSNPGNSVGMLAVGIGATEIQKYLESLENVQIACYNSPNSVTLSGETAELNKAKELLEQDHVFSRSLLVNLAYHSSFMTDLAERYVEMLAGSGIEREDPEGLSLKDNKVAPVKFYSSVTGSLHTGSLDSDYWKMNMISPVRFDAAMNSLLQDSESADFLVEIGPSNSLAGPIAQIQKFNGEKAAGTQYTYALKRGTDAIIPLFEVAGRIFLAGGSPDLASVNQLSCSQPPKLVVDLPNYSWNHTEKYWHESTASRDWRFKPFVMHDLLGSKVNGTPWNSPIFKKTLKLSDTTWLKDHKLGAQVVFPGAAYIAMSMEAVYQTTFMTTWKQEVPSRFRYRLRDVRFSRAIVLEEDSDARIMLSLTPVPGSTRSWFEYKVYSLREDIWTEHGTGLIRIETDYKEKSAPAKSIEPLKHATPGRSWYKALAAAGYNFGPAFQKHLMVESTTGKRASRSTVSMIVPESSYEQSFYPMHPASIDGCFQTVSPALWEGDRTTVGTVLVPSVISSLIISGRGQLPDEAISIASATYSGLGRRDAHKNYGTSCSVYHPASGDLLLQLEGLKFAELETSEDEKPVHTFTHLLWDADISLLLSKPEPRVKNILEERFIKASSHTMAKMTKQERIVQDLLGLIAHKNPRLTMAELNLDSTNESSLWLDEKCPKRAACSLYHFATTDPKVLLGVQEKHQSSSSNIGFGMVDLTKAGYVLSGTEFDLILIKIPGSLNEQYAEIILESMRMSMKEDGLLLIVAPDNSESDFIIKNTFGALGNLQSLGENTYSVQCIRQSPDSGIIAGDSIQCFSLSGKDFGSLELLKDLENTGWTILTSQSTDHIQPNQTVLVLDELLSPVMDCLDEGQWYKIQSLVEKECKILWVTTGAQANVMEPTRAAINGFARVLRAEAPLLSFMTLDVEQPEGPTTAEAIHTCLDLMRLKKTSQTDSEFVERNGILHVSRVFPENELSRSQEDGISSLKTELIDLHDSKIPIRLRAEIVGNADSILFGEISPYPLPLQPGGIEIELYAAGMNYKDVVLTMGIVPGDEHAIGGEGAGIITRISPEVRDFEVGQRVVVFDKGCFANRIQTTPGRVHRIPDNMTFEDASTLSAVYLTSMYGLFDLAKLEKGQRVLIHSAAGGVGIAAIQLCQYIGAEIYVTVGTEEKRTYLKSTFGIPDSQIFNSRNTDFASDVVAATGGRGVDVVLNSLTGDLLDESWRLLADGGTMIEIGKKDILDRNMLAMEPFDRNMSFRAIDMSHERAPDHLVNRLLSALFELIERGHVKPIAPIHTFSFSDVPSAIRFLRAGKHIGKIVISDGPSKKIIVPVRKAPKPLKFSDDSCYLIVGGLKGLCASLAIYFAKIGVKHLAVMSRSGYADEKSQGVISEIEAMGCKIDLLTADVTVEGDVEKAFRETTKPIGGIVQGAMVLRDRTFSSMSIADYHEAIDCKIKGTWNLHNVAEKLTLPLTFFTMLSSISGLVGQKGQANYAAGNAFLDAFASYRHGRGQPACSVDLGVIEDVGYIAERDGMQDKLDTSIWSGINERLLQKILYFSILQQQGDAPFSTPSTQIITGIPVPQPESSALALDVRFAGLFTPLETNGGAGGSDGKDSAFQEVQAVLLLLRSKTVDPAAQLAATIDIVNKVFVRVLRLSEPMEVGRPIAVYGIDSLGAIEVRNWIRIELGALMTTLEIVNAVSLISLCKKIVAKIVAS</sequence>
<keyword evidence="4" id="KW-0511">Multifunctional enzyme</keyword>
<dbReference type="CDD" id="cd05195">
    <property type="entry name" value="enoyl_red"/>
    <property type="match status" value="1"/>
</dbReference>
<dbReference type="GO" id="GO:0044550">
    <property type="term" value="P:secondary metabolite biosynthetic process"/>
    <property type="evidence" value="ECO:0007669"/>
    <property type="project" value="TreeGrafter"/>
</dbReference>
<dbReference type="Pfam" id="PF00109">
    <property type="entry name" value="ketoacyl-synt"/>
    <property type="match status" value="1"/>
</dbReference>
<dbReference type="SMART" id="SM00822">
    <property type="entry name" value="PKS_KR"/>
    <property type="match status" value="1"/>
</dbReference>
<dbReference type="InterPro" id="IPR050091">
    <property type="entry name" value="PKS_NRPS_Biosynth_Enz"/>
</dbReference>
<evidence type="ECO:0000256" key="6">
    <source>
        <dbReference type="SAM" id="MobiDB-lite"/>
    </source>
</evidence>
<dbReference type="SMART" id="SM00823">
    <property type="entry name" value="PKS_PP"/>
    <property type="match status" value="1"/>
</dbReference>
<dbReference type="PANTHER" id="PTHR43775:SF18">
    <property type="entry name" value="ENZYME, PUTATIVE (JCVI)-RELATED"/>
    <property type="match status" value="1"/>
</dbReference>
<dbReference type="OrthoDB" id="329835at2759"/>
<dbReference type="InterPro" id="IPR049551">
    <property type="entry name" value="PKS_DH_C"/>
</dbReference>
<reference evidence="10 11" key="1">
    <citation type="journal article" date="2020" name="Phytopathology">
        <title>A high-quality genome resource of Botrytis fragariae, a new and rapidly spreading fungal pathogen causing strawberry gray mold in the U.S.A.</title>
        <authorList>
            <person name="Wu Y."/>
            <person name="Saski C.A."/>
            <person name="Schnabel G."/>
            <person name="Xiao S."/>
            <person name="Hu M."/>
        </authorList>
    </citation>
    <scope>NUCLEOTIDE SEQUENCE [LARGE SCALE GENOMIC DNA]</scope>
    <source>
        <strain evidence="10 11">BVB16</strain>
    </source>
</reference>
<feature type="region of interest" description="Disordered" evidence="6">
    <location>
        <begin position="34"/>
        <end position="53"/>
    </location>
</feature>
<dbReference type="Gene3D" id="3.40.366.10">
    <property type="entry name" value="Malonyl-Coenzyme A Acyl Carrier Protein, domain 2"/>
    <property type="match status" value="1"/>
</dbReference>
<evidence type="ECO:0000259" key="7">
    <source>
        <dbReference type="PROSITE" id="PS50075"/>
    </source>
</evidence>
<gene>
    <name evidence="10" type="ORF">Bfra_000186</name>
</gene>
<dbReference type="RefSeq" id="XP_037196964.1">
    <property type="nucleotide sequence ID" value="XM_037330631.1"/>
</dbReference>
<dbReference type="InterPro" id="IPR042104">
    <property type="entry name" value="PKS_dehydratase_sf"/>
</dbReference>
<dbReference type="Pfam" id="PF00698">
    <property type="entry name" value="Acyl_transf_1"/>
    <property type="match status" value="1"/>
</dbReference>
<feature type="active site" description="Proton donor; for dehydratase activity" evidence="5">
    <location>
        <position position="1127"/>
    </location>
</feature>
<dbReference type="SMART" id="SM00825">
    <property type="entry name" value="PKS_KS"/>
    <property type="match status" value="1"/>
</dbReference>
<dbReference type="InterPro" id="IPR013968">
    <property type="entry name" value="PKS_KR"/>
</dbReference>
<dbReference type="GO" id="GO:0016491">
    <property type="term" value="F:oxidoreductase activity"/>
    <property type="evidence" value="ECO:0007669"/>
    <property type="project" value="InterPro"/>
</dbReference>
<dbReference type="InterPro" id="IPR020807">
    <property type="entry name" value="PKS_DH"/>
</dbReference>
<evidence type="ECO:0000313" key="11">
    <source>
        <dbReference type="Proteomes" id="UP000531561"/>
    </source>
</evidence>
<dbReference type="InterPro" id="IPR014043">
    <property type="entry name" value="Acyl_transferase_dom"/>
</dbReference>
<dbReference type="InterPro" id="IPR020841">
    <property type="entry name" value="PKS_Beta-ketoAc_synthase_dom"/>
</dbReference>
<feature type="domain" description="Ketosynthase family 3 (KS3)" evidence="8">
    <location>
        <begin position="1"/>
        <end position="420"/>
    </location>
</feature>
<dbReference type="Pfam" id="PF08240">
    <property type="entry name" value="ADH_N"/>
    <property type="match status" value="1"/>
</dbReference>
<organism evidence="10 11">
    <name type="scientific">Botrytis fragariae</name>
    <dbReference type="NCBI Taxonomy" id="1964551"/>
    <lineage>
        <taxon>Eukaryota</taxon>
        <taxon>Fungi</taxon>
        <taxon>Dikarya</taxon>
        <taxon>Ascomycota</taxon>
        <taxon>Pezizomycotina</taxon>
        <taxon>Leotiomycetes</taxon>
        <taxon>Helotiales</taxon>
        <taxon>Sclerotiniaceae</taxon>
        <taxon>Botrytis</taxon>
    </lineage>
</organism>
<dbReference type="Pfam" id="PF23114">
    <property type="entry name" value="NAD-bd_HRPKS_sdrA"/>
    <property type="match status" value="1"/>
</dbReference>
<dbReference type="SUPFAM" id="SSF52151">
    <property type="entry name" value="FabD/lysophospholipase-like"/>
    <property type="match status" value="1"/>
</dbReference>
<dbReference type="SUPFAM" id="SSF55048">
    <property type="entry name" value="Probable ACP-binding domain of malonyl-CoA ACP transacylase"/>
    <property type="match status" value="1"/>
</dbReference>
<dbReference type="Gene3D" id="3.10.129.110">
    <property type="entry name" value="Polyketide synthase dehydratase"/>
    <property type="match status" value="1"/>
</dbReference>
<dbReference type="InterPro" id="IPR001227">
    <property type="entry name" value="Ac_transferase_dom_sf"/>
</dbReference>
<dbReference type="Proteomes" id="UP000531561">
    <property type="component" value="Unassembled WGS sequence"/>
</dbReference>
<dbReference type="InterPro" id="IPR020806">
    <property type="entry name" value="PKS_PP-bd"/>
</dbReference>
<feature type="domain" description="PKS/mFAS DH" evidence="9">
    <location>
        <begin position="915"/>
        <end position="1221"/>
    </location>
</feature>
<dbReference type="GO" id="GO:0031177">
    <property type="term" value="F:phosphopantetheine binding"/>
    <property type="evidence" value="ECO:0007669"/>
    <property type="project" value="InterPro"/>
</dbReference>
<dbReference type="InterPro" id="IPR016035">
    <property type="entry name" value="Acyl_Trfase/lysoPLipase"/>
</dbReference>
<dbReference type="InterPro" id="IPR014030">
    <property type="entry name" value="Ketoacyl_synth_N"/>
</dbReference>
<dbReference type="Pfam" id="PF08659">
    <property type="entry name" value="KR"/>
    <property type="match status" value="1"/>
</dbReference>
<dbReference type="SMART" id="SM00827">
    <property type="entry name" value="PKS_AT"/>
    <property type="match status" value="1"/>
</dbReference>
<dbReference type="SMART" id="SM00829">
    <property type="entry name" value="PKS_ER"/>
    <property type="match status" value="1"/>
</dbReference>
<dbReference type="Gene3D" id="3.40.50.720">
    <property type="entry name" value="NAD(P)-binding Rossmann-like Domain"/>
    <property type="match status" value="3"/>
</dbReference>
<dbReference type="InterPro" id="IPR016039">
    <property type="entry name" value="Thiolase-like"/>
</dbReference>
<dbReference type="Pfam" id="PF14765">
    <property type="entry name" value="PS-DH"/>
    <property type="match status" value="1"/>
</dbReference>
<evidence type="ECO:0000256" key="4">
    <source>
        <dbReference type="ARBA" id="ARBA00023268"/>
    </source>
</evidence>
<evidence type="ECO:0000256" key="2">
    <source>
        <dbReference type="ARBA" id="ARBA00022553"/>
    </source>
</evidence>
<evidence type="ECO:0000259" key="8">
    <source>
        <dbReference type="PROSITE" id="PS52004"/>
    </source>
</evidence>
<dbReference type="InterPro" id="IPR020843">
    <property type="entry name" value="ER"/>
</dbReference>
<dbReference type="Pfam" id="PF21089">
    <property type="entry name" value="PKS_DH_N"/>
    <property type="match status" value="1"/>
</dbReference>
<dbReference type="PROSITE" id="PS52004">
    <property type="entry name" value="KS3_2"/>
    <property type="match status" value="1"/>
</dbReference>
<feature type="domain" description="Carrier" evidence="7">
    <location>
        <begin position="2268"/>
        <end position="2344"/>
    </location>
</feature>
<feature type="region of interest" description="C-terminal hotdog fold" evidence="5">
    <location>
        <begin position="1063"/>
        <end position="1221"/>
    </location>
</feature>
<keyword evidence="1" id="KW-0596">Phosphopantetheine</keyword>
<dbReference type="InterPro" id="IPR049552">
    <property type="entry name" value="PKS_DH_N"/>
</dbReference>
<dbReference type="InterPro" id="IPR036291">
    <property type="entry name" value="NAD(P)-bd_dom_sf"/>
</dbReference>
<proteinExistence type="predicted"/>
<name>A0A8H6B273_9HELO</name>
<keyword evidence="11" id="KW-1185">Reference proteome</keyword>
<dbReference type="InterPro" id="IPR032821">
    <property type="entry name" value="PKS_assoc"/>
</dbReference>
<dbReference type="Gene3D" id="3.40.47.10">
    <property type="match status" value="1"/>
</dbReference>
<dbReference type="InterPro" id="IPR056501">
    <property type="entry name" value="NAD-bd_HRPKS_sdrA"/>
</dbReference>
<evidence type="ECO:0000313" key="10">
    <source>
        <dbReference type="EMBL" id="KAF5878019.1"/>
    </source>
</evidence>
<dbReference type="PROSITE" id="PS52019">
    <property type="entry name" value="PKS_MFAS_DH"/>
    <property type="match status" value="1"/>
</dbReference>
<evidence type="ECO:0000256" key="1">
    <source>
        <dbReference type="ARBA" id="ARBA00022450"/>
    </source>
</evidence>
<dbReference type="PANTHER" id="PTHR43775">
    <property type="entry name" value="FATTY ACID SYNTHASE"/>
    <property type="match status" value="1"/>
</dbReference>
<dbReference type="InterPro" id="IPR057326">
    <property type="entry name" value="KR_dom"/>
</dbReference>
<keyword evidence="2" id="KW-0597">Phosphoprotein</keyword>
<protein>
    <submittedName>
        <fullName evidence="10">Putative polyketide synthase protein</fullName>
    </submittedName>
</protein>
<comment type="caution">
    <text evidence="10">The sequence shown here is derived from an EMBL/GenBank/DDBJ whole genome shotgun (WGS) entry which is preliminary data.</text>
</comment>
<dbReference type="EMBL" id="JABFCT010000002">
    <property type="protein sequence ID" value="KAF5878019.1"/>
    <property type="molecule type" value="Genomic_DNA"/>
</dbReference>
<feature type="active site" description="Proton acceptor; for dehydratase activity" evidence="5">
    <location>
        <position position="947"/>
    </location>
</feature>
<dbReference type="InterPro" id="IPR014031">
    <property type="entry name" value="Ketoacyl_synth_C"/>
</dbReference>
<evidence type="ECO:0000259" key="9">
    <source>
        <dbReference type="PROSITE" id="PS52019"/>
    </source>
</evidence>
<dbReference type="FunFam" id="3.40.50.720:FF:000209">
    <property type="entry name" value="Polyketide synthase Pks12"/>
    <property type="match status" value="1"/>
</dbReference>
<evidence type="ECO:0000256" key="5">
    <source>
        <dbReference type="PROSITE-ProRule" id="PRU01363"/>
    </source>
</evidence>
<dbReference type="CDD" id="cd00833">
    <property type="entry name" value="PKS"/>
    <property type="match status" value="1"/>
</dbReference>
<dbReference type="InterPro" id="IPR013154">
    <property type="entry name" value="ADH-like_N"/>
</dbReference>
<dbReference type="InterPro" id="IPR011032">
    <property type="entry name" value="GroES-like_sf"/>
</dbReference>
<dbReference type="GeneID" id="59254323"/>
<evidence type="ECO:0000256" key="3">
    <source>
        <dbReference type="ARBA" id="ARBA00022679"/>
    </source>
</evidence>
<dbReference type="InterPro" id="IPR016036">
    <property type="entry name" value="Malonyl_transacylase_ACP-bd"/>
</dbReference>
<dbReference type="InterPro" id="IPR049900">
    <property type="entry name" value="PKS_mFAS_DH"/>
</dbReference>
<dbReference type="Pfam" id="PF16197">
    <property type="entry name" value="KAsynt_C_assoc"/>
    <property type="match status" value="1"/>
</dbReference>
<dbReference type="GO" id="GO:0006633">
    <property type="term" value="P:fatty acid biosynthetic process"/>
    <property type="evidence" value="ECO:0007669"/>
    <property type="project" value="TreeGrafter"/>
</dbReference>
<accession>A0A8H6B273</accession>
<dbReference type="Pfam" id="PF02801">
    <property type="entry name" value="Ketoacyl-synt_C"/>
    <property type="match status" value="1"/>
</dbReference>
<dbReference type="SMART" id="SM00826">
    <property type="entry name" value="PKS_DH"/>
    <property type="match status" value="1"/>
</dbReference>
<dbReference type="GO" id="GO:0004312">
    <property type="term" value="F:fatty acid synthase activity"/>
    <property type="evidence" value="ECO:0007669"/>
    <property type="project" value="TreeGrafter"/>
</dbReference>